<evidence type="ECO:0000313" key="3">
    <source>
        <dbReference type="Proteomes" id="UP001169063"/>
    </source>
</evidence>
<feature type="signal peptide" evidence="1">
    <location>
        <begin position="1"/>
        <end position="32"/>
    </location>
</feature>
<evidence type="ECO:0000313" key="2">
    <source>
        <dbReference type="EMBL" id="MDO1559088.1"/>
    </source>
</evidence>
<dbReference type="EMBL" id="JAUKTR010000002">
    <property type="protein sequence ID" value="MDO1559088.1"/>
    <property type="molecule type" value="Genomic_DNA"/>
</dbReference>
<name>A0ABT8SNA3_9CAUL</name>
<protein>
    <recommendedName>
        <fullName evidence="4">Lipoprotein</fullName>
    </recommendedName>
</protein>
<gene>
    <name evidence="2" type="ORF">Q0812_06560</name>
</gene>
<dbReference type="RefSeq" id="WP_302109512.1">
    <property type="nucleotide sequence ID" value="NZ_JAUKTR010000002.1"/>
</dbReference>
<evidence type="ECO:0008006" key="4">
    <source>
        <dbReference type="Google" id="ProtNLM"/>
    </source>
</evidence>
<sequence>MALRRMIRRSLLAAALAAGALTAGCGFHPLYAEPGVVENLRDIQVVTPDTREGRILKERLDDALGATGRADWVLTTTISELRSGIGARADDSATRYELAWIVGWTLSRGSSQAAAGSVTATVTYAASDQPYAGLIARQDGQDRAAALAADMIRSELATRFADGTLAPAQP</sequence>
<dbReference type="Gene3D" id="3.30.160.150">
    <property type="entry name" value="Lipoprotein like domain"/>
    <property type="match status" value="1"/>
</dbReference>
<dbReference type="Proteomes" id="UP001169063">
    <property type="component" value="Unassembled WGS sequence"/>
</dbReference>
<comment type="caution">
    <text evidence="2">The sequence shown here is derived from an EMBL/GenBank/DDBJ whole genome shotgun (WGS) entry which is preliminary data.</text>
</comment>
<keyword evidence="1" id="KW-0732">Signal</keyword>
<feature type="chain" id="PRO_5046744683" description="Lipoprotein" evidence="1">
    <location>
        <begin position="33"/>
        <end position="170"/>
    </location>
</feature>
<organism evidence="2 3">
    <name type="scientific">Peiella sedimenti</name>
    <dbReference type="NCBI Taxonomy" id="3061083"/>
    <lineage>
        <taxon>Bacteria</taxon>
        <taxon>Pseudomonadati</taxon>
        <taxon>Pseudomonadota</taxon>
        <taxon>Alphaproteobacteria</taxon>
        <taxon>Caulobacterales</taxon>
        <taxon>Caulobacteraceae</taxon>
        <taxon>Peiella</taxon>
    </lineage>
</organism>
<proteinExistence type="predicted"/>
<accession>A0ABT8SNA3</accession>
<keyword evidence="3" id="KW-1185">Reference proteome</keyword>
<evidence type="ECO:0000256" key="1">
    <source>
        <dbReference type="SAM" id="SignalP"/>
    </source>
</evidence>
<reference evidence="2" key="1">
    <citation type="submission" date="2023-07" db="EMBL/GenBank/DDBJ databases">
        <title>Brevundimonas soil sp. nov., isolated from the soil of chemical plant.</title>
        <authorList>
            <person name="Wu N."/>
        </authorList>
    </citation>
    <scope>NUCLEOTIDE SEQUENCE</scope>
    <source>
        <strain evidence="2">XZ-24</strain>
    </source>
</reference>
<dbReference type="PROSITE" id="PS51257">
    <property type="entry name" value="PROKAR_LIPOPROTEIN"/>
    <property type="match status" value="1"/>
</dbReference>